<organism evidence="1 2">
    <name type="scientific">Petrocella atlantisensis</name>
    <dbReference type="NCBI Taxonomy" id="2173034"/>
    <lineage>
        <taxon>Bacteria</taxon>
        <taxon>Bacillati</taxon>
        <taxon>Bacillota</taxon>
        <taxon>Clostridia</taxon>
        <taxon>Lachnospirales</taxon>
        <taxon>Vallitaleaceae</taxon>
        <taxon>Petrocella</taxon>
    </lineage>
</organism>
<dbReference type="Proteomes" id="UP000279029">
    <property type="component" value="Chromosome"/>
</dbReference>
<dbReference type="EMBL" id="LR130778">
    <property type="protein sequence ID" value="VDN46204.1"/>
    <property type="molecule type" value="Genomic_DNA"/>
</dbReference>
<keyword evidence="2" id="KW-1185">Reference proteome</keyword>
<sequence>MAVTMGCEMEEINQAAPHYSEELLGLEILYVFVLVYALSHLQAL</sequence>
<reference evidence="1 2" key="1">
    <citation type="submission" date="2018-09" db="EMBL/GenBank/DDBJ databases">
        <authorList>
            <person name="Postec A."/>
        </authorList>
    </citation>
    <scope>NUCLEOTIDE SEQUENCE [LARGE SCALE GENOMIC DNA]</scope>
    <source>
        <strain evidence="1">70B-A</strain>
    </source>
</reference>
<evidence type="ECO:0000313" key="1">
    <source>
        <dbReference type="EMBL" id="VDN46204.1"/>
    </source>
</evidence>
<protein>
    <submittedName>
        <fullName evidence="1">Uncharacterized protein</fullName>
    </submittedName>
</protein>
<accession>A0A3P7NSP1</accession>
<gene>
    <name evidence="1" type="ORF">PATL70BA_0356</name>
</gene>
<proteinExistence type="predicted"/>
<name>A0A3P7NSP1_9FIRM</name>
<dbReference type="AlphaFoldDB" id="A0A3P7NSP1"/>
<evidence type="ECO:0000313" key="2">
    <source>
        <dbReference type="Proteomes" id="UP000279029"/>
    </source>
</evidence>
<dbReference type="KEGG" id="cbar:PATL70BA_0356"/>